<organism evidence="1 2">
    <name type="scientific">Plantactinospora mayteni</name>
    <dbReference type="NCBI Taxonomy" id="566021"/>
    <lineage>
        <taxon>Bacteria</taxon>
        <taxon>Bacillati</taxon>
        <taxon>Actinomycetota</taxon>
        <taxon>Actinomycetes</taxon>
        <taxon>Micromonosporales</taxon>
        <taxon>Micromonosporaceae</taxon>
        <taxon>Plantactinospora</taxon>
    </lineage>
</organism>
<keyword evidence="2" id="KW-1185">Reference proteome</keyword>
<dbReference type="EMBL" id="BONX01000072">
    <property type="protein sequence ID" value="GIH01447.1"/>
    <property type="molecule type" value="Genomic_DNA"/>
</dbReference>
<evidence type="ECO:0000313" key="2">
    <source>
        <dbReference type="Proteomes" id="UP000621500"/>
    </source>
</evidence>
<dbReference type="Proteomes" id="UP000621500">
    <property type="component" value="Unassembled WGS sequence"/>
</dbReference>
<reference evidence="1 2" key="1">
    <citation type="submission" date="2021-01" db="EMBL/GenBank/DDBJ databases">
        <title>Whole genome shotgun sequence of Plantactinospora mayteni NBRC 109088.</title>
        <authorList>
            <person name="Komaki H."/>
            <person name="Tamura T."/>
        </authorList>
    </citation>
    <scope>NUCLEOTIDE SEQUENCE [LARGE SCALE GENOMIC DNA]</scope>
    <source>
        <strain evidence="1 2">NBRC 109088</strain>
    </source>
</reference>
<evidence type="ECO:0000313" key="1">
    <source>
        <dbReference type="EMBL" id="GIH01447.1"/>
    </source>
</evidence>
<sequence>MCLLTLHSHAELPHLTATDPANPCGRQPRCGCGRTLLPARTVHDYGEAGDGDRLSERVKVCGRCGIEERWLTHTTQGLRTVPLREVPAHRRRGYDISDCQYAFLCVVCGDIRRLDEHHDWHTDWWGRKCRHCDLTFYDD</sequence>
<name>A0ABQ4F3G7_9ACTN</name>
<comment type="caution">
    <text evidence="1">The sequence shown here is derived from an EMBL/GenBank/DDBJ whole genome shotgun (WGS) entry which is preliminary data.</text>
</comment>
<proteinExistence type="predicted"/>
<gene>
    <name evidence="1" type="ORF">Pma05_80190</name>
</gene>
<protein>
    <submittedName>
        <fullName evidence="1">Uncharacterized protein</fullName>
    </submittedName>
</protein>
<accession>A0ABQ4F3G7</accession>